<organism evidence="2 3">
    <name type="scientific">Mya arenaria</name>
    <name type="common">Soft-shell clam</name>
    <dbReference type="NCBI Taxonomy" id="6604"/>
    <lineage>
        <taxon>Eukaryota</taxon>
        <taxon>Metazoa</taxon>
        <taxon>Spiralia</taxon>
        <taxon>Lophotrochozoa</taxon>
        <taxon>Mollusca</taxon>
        <taxon>Bivalvia</taxon>
        <taxon>Autobranchia</taxon>
        <taxon>Heteroconchia</taxon>
        <taxon>Euheterodonta</taxon>
        <taxon>Imparidentia</taxon>
        <taxon>Neoheterodontei</taxon>
        <taxon>Myida</taxon>
        <taxon>Myoidea</taxon>
        <taxon>Myidae</taxon>
        <taxon>Mya</taxon>
    </lineage>
</organism>
<feature type="compositionally biased region" description="Basic and acidic residues" evidence="1">
    <location>
        <begin position="52"/>
        <end position="63"/>
    </location>
</feature>
<sequence length="118" mass="13630">MRRMAQIRKDTEKMRKIRRRGEIRPEEKGSPLHSESSSRMPFINNIININTTDRRPHTQDQHGRNPTTNSMFAQMNLVSHIRQNNLNINSPSSDKHGYFLLIDQIHASQAVADVQSAL</sequence>
<gene>
    <name evidence="2" type="ORF">MAR_038076</name>
</gene>
<feature type="compositionally biased region" description="Basic and acidic residues" evidence="1">
    <location>
        <begin position="7"/>
        <end position="30"/>
    </location>
</feature>
<evidence type="ECO:0000313" key="3">
    <source>
        <dbReference type="Proteomes" id="UP001164746"/>
    </source>
</evidence>
<dbReference type="EMBL" id="CP111024">
    <property type="protein sequence ID" value="WAR24407.1"/>
    <property type="molecule type" value="Genomic_DNA"/>
</dbReference>
<dbReference type="Proteomes" id="UP001164746">
    <property type="component" value="Chromosome 13"/>
</dbReference>
<reference evidence="2" key="1">
    <citation type="submission" date="2022-11" db="EMBL/GenBank/DDBJ databases">
        <title>Centuries of genome instability and evolution in soft-shell clam transmissible cancer (bioRxiv).</title>
        <authorList>
            <person name="Hart S.F.M."/>
            <person name="Yonemitsu M.A."/>
            <person name="Giersch R.M."/>
            <person name="Beal B.F."/>
            <person name="Arriagada G."/>
            <person name="Davis B.W."/>
            <person name="Ostrander E.A."/>
            <person name="Goff S.P."/>
            <person name="Metzger M.J."/>
        </authorList>
    </citation>
    <scope>NUCLEOTIDE SEQUENCE</scope>
    <source>
        <strain evidence="2">MELC-2E11</strain>
        <tissue evidence="2">Siphon/mantle</tissue>
    </source>
</reference>
<proteinExistence type="predicted"/>
<keyword evidence="3" id="KW-1185">Reference proteome</keyword>
<evidence type="ECO:0000256" key="1">
    <source>
        <dbReference type="SAM" id="MobiDB-lite"/>
    </source>
</evidence>
<protein>
    <submittedName>
        <fullName evidence="2">Uncharacterized protein</fullName>
    </submittedName>
</protein>
<accession>A0ABY7FS41</accession>
<name>A0ABY7FS41_MYAAR</name>
<feature type="region of interest" description="Disordered" evidence="1">
    <location>
        <begin position="1"/>
        <end position="69"/>
    </location>
</feature>
<evidence type="ECO:0000313" key="2">
    <source>
        <dbReference type="EMBL" id="WAR24407.1"/>
    </source>
</evidence>